<evidence type="ECO:0000256" key="3">
    <source>
        <dbReference type="RuleBase" id="RU363015"/>
    </source>
</evidence>
<dbReference type="EMBL" id="JAZHOF010000004">
    <property type="protein sequence ID" value="MEJ8572161.1"/>
    <property type="molecule type" value="Genomic_DNA"/>
</dbReference>
<dbReference type="Pfam" id="PF03641">
    <property type="entry name" value="Lysine_decarbox"/>
    <property type="match status" value="1"/>
</dbReference>
<dbReference type="PANTHER" id="PTHR31223:SF70">
    <property type="entry name" value="LOG FAMILY PROTEIN YJL055W"/>
    <property type="match status" value="1"/>
</dbReference>
<comment type="similarity">
    <text evidence="2 3">Belongs to the LOG family.</text>
</comment>
<dbReference type="InterPro" id="IPR005269">
    <property type="entry name" value="LOG"/>
</dbReference>
<organism evidence="4 5">
    <name type="scientific">Microbaculum marinum</name>
    <dbReference type="NCBI Taxonomy" id="1764581"/>
    <lineage>
        <taxon>Bacteria</taxon>
        <taxon>Pseudomonadati</taxon>
        <taxon>Pseudomonadota</taxon>
        <taxon>Alphaproteobacteria</taxon>
        <taxon>Hyphomicrobiales</taxon>
        <taxon>Tepidamorphaceae</taxon>
        <taxon>Microbaculum</taxon>
    </lineage>
</organism>
<dbReference type="Proteomes" id="UP001378188">
    <property type="component" value="Unassembled WGS sequence"/>
</dbReference>
<evidence type="ECO:0000313" key="4">
    <source>
        <dbReference type="EMBL" id="MEJ8572161.1"/>
    </source>
</evidence>
<dbReference type="EC" id="3.2.2.n1" evidence="3"/>
<dbReference type="GO" id="GO:0005829">
    <property type="term" value="C:cytosol"/>
    <property type="evidence" value="ECO:0007669"/>
    <property type="project" value="TreeGrafter"/>
</dbReference>
<name>A0AAW9RQT5_9HYPH</name>
<dbReference type="Gene3D" id="3.40.50.450">
    <property type="match status" value="1"/>
</dbReference>
<comment type="caution">
    <text evidence="4">The sequence shown here is derived from an EMBL/GenBank/DDBJ whole genome shotgun (WGS) entry which is preliminary data.</text>
</comment>
<dbReference type="GO" id="GO:0009691">
    <property type="term" value="P:cytokinin biosynthetic process"/>
    <property type="evidence" value="ECO:0007669"/>
    <property type="project" value="UniProtKB-UniRule"/>
</dbReference>
<evidence type="ECO:0000256" key="2">
    <source>
        <dbReference type="ARBA" id="ARBA00006763"/>
    </source>
</evidence>
<gene>
    <name evidence="4" type="ORF">V3328_11795</name>
</gene>
<sequence length="195" mass="20628">MMRICIFCGSSAGNDPKFAEAAVATGRLLAREGVGIVYGGGKVGLMGIVADAALAAGGSVTGIIPQSLVDSELAHAGLTDLHVVTSMHDRKTMMADLSDGFIALPGGAGTLEEIFEQWTWGQLGIHTKPCGFLDVDGYYRPIGEMVARMVENGFLKPEYAAMLRFETDPAALLAAFRAYVPPPRKWLPDAGKVKA</sequence>
<evidence type="ECO:0000313" key="5">
    <source>
        <dbReference type="Proteomes" id="UP001378188"/>
    </source>
</evidence>
<keyword evidence="3" id="KW-0378">Hydrolase</keyword>
<reference evidence="4 5" key="1">
    <citation type="submission" date="2024-02" db="EMBL/GenBank/DDBJ databases">
        <title>Genome analysis and characterization of Microbaculum marinisediminis sp. nov., isolated from marine sediment.</title>
        <authorList>
            <person name="Du Z.-J."/>
            <person name="Ye Y.-Q."/>
            <person name="Zhang Z.-R."/>
            <person name="Yuan S.-M."/>
            <person name="Zhang X.-Y."/>
        </authorList>
    </citation>
    <scope>NUCLEOTIDE SEQUENCE [LARGE SCALE GENOMIC DNA]</scope>
    <source>
        <strain evidence="4 5">SDUM1044001</strain>
    </source>
</reference>
<comment type="catalytic activity">
    <reaction evidence="1">
        <text>AMP + H2O = D-ribose 5-phosphate + adenine</text>
        <dbReference type="Rhea" id="RHEA:20129"/>
        <dbReference type="ChEBI" id="CHEBI:15377"/>
        <dbReference type="ChEBI" id="CHEBI:16708"/>
        <dbReference type="ChEBI" id="CHEBI:78346"/>
        <dbReference type="ChEBI" id="CHEBI:456215"/>
        <dbReference type="EC" id="3.2.2.4"/>
    </reaction>
</comment>
<protein>
    <recommendedName>
        <fullName evidence="3">Cytokinin riboside 5'-monophosphate phosphoribohydrolase</fullName>
        <ecNumber evidence="3">3.2.2.n1</ecNumber>
    </recommendedName>
</protein>
<dbReference type="GO" id="GO:0008714">
    <property type="term" value="F:AMP nucleosidase activity"/>
    <property type="evidence" value="ECO:0007669"/>
    <property type="project" value="UniProtKB-EC"/>
</dbReference>
<keyword evidence="5" id="KW-1185">Reference proteome</keyword>
<dbReference type="InterPro" id="IPR031100">
    <property type="entry name" value="LOG_fam"/>
</dbReference>
<accession>A0AAW9RQT5</accession>
<dbReference type="SUPFAM" id="SSF102405">
    <property type="entry name" value="MCP/YpsA-like"/>
    <property type="match status" value="1"/>
</dbReference>
<keyword evidence="3" id="KW-0203">Cytokinin biosynthesis</keyword>
<dbReference type="PANTHER" id="PTHR31223">
    <property type="entry name" value="LOG FAMILY PROTEIN YJL055W"/>
    <property type="match status" value="1"/>
</dbReference>
<dbReference type="AlphaFoldDB" id="A0AAW9RQT5"/>
<evidence type="ECO:0000256" key="1">
    <source>
        <dbReference type="ARBA" id="ARBA00000274"/>
    </source>
</evidence>
<dbReference type="NCBIfam" id="TIGR00730">
    <property type="entry name" value="Rossman fold protein, TIGR00730 family"/>
    <property type="match status" value="1"/>
</dbReference>
<proteinExistence type="inferred from homology"/>
<dbReference type="RefSeq" id="WP_340330055.1">
    <property type="nucleotide sequence ID" value="NZ_JAZHOF010000004.1"/>
</dbReference>